<reference evidence="8 9" key="1">
    <citation type="submission" date="2018-08" db="EMBL/GenBank/DDBJ databases">
        <title>A genome reference for cultivated species of the human gut microbiota.</title>
        <authorList>
            <person name="Zou Y."/>
            <person name="Xue W."/>
            <person name="Luo G."/>
        </authorList>
    </citation>
    <scope>NUCLEOTIDE SEQUENCE [LARGE SCALE GENOMIC DNA]</scope>
    <source>
        <strain evidence="8 9">OM05-15BH</strain>
    </source>
</reference>
<dbReference type="RefSeq" id="WP_117723987.1">
    <property type="nucleotide sequence ID" value="NZ_QSUL01000005.1"/>
</dbReference>
<dbReference type="Gene3D" id="1.25.40.390">
    <property type="match status" value="1"/>
</dbReference>
<proteinExistence type="inferred from homology"/>
<evidence type="ECO:0000256" key="5">
    <source>
        <dbReference type="ARBA" id="ARBA00023237"/>
    </source>
</evidence>
<dbReference type="InterPro" id="IPR011990">
    <property type="entry name" value="TPR-like_helical_dom_sf"/>
</dbReference>
<gene>
    <name evidence="8" type="ORF">DXB65_08865</name>
</gene>
<protein>
    <submittedName>
        <fullName evidence="8">RagB/SusD family nutrient uptake outer membrane protein</fullName>
    </submittedName>
</protein>
<comment type="caution">
    <text evidence="8">The sequence shown here is derived from an EMBL/GenBank/DDBJ whole genome shotgun (WGS) entry which is preliminary data.</text>
</comment>
<evidence type="ECO:0000313" key="9">
    <source>
        <dbReference type="Proteomes" id="UP000260983"/>
    </source>
</evidence>
<dbReference type="InterPro" id="IPR033985">
    <property type="entry name" value="SusD-like_N"/>
</dbReference>
<keyword evidence="4" id="KW-0472">Membrane</keyword>
<evidence type="ECO:0000256" key="2">
    <source>
        <dbReference type="ARBA" id="ARBA00006275"/>
    </source>
</evidence>
<dbReference type="InterPro" id="IPR012944">
    <property type="entry name" value="SusD_RagB_dom"/>
</dbReference>
<evidence type="ECO:0000256" key="3">
    <source>
        <dbReference type="ARBA" id="ARBA00022729"/>
    </source>
</evidence>
<dbReference type="Proteomes" id="UP000260983">
    <property type="component" value="Unassembled WGS sequence"/>
</dbReference>
<comment type="subcellular location">
    <subcellularLocation>
        <location evidence="1">Cell outer membrane</location>
    </subcellularLocation>
</comment>
<name>A0A3E5BFX7_9BACE</name>
<evidence type="ECO:0000256" key="4">
    <source>
        <dbReference type="ARBA" id="ARBA00023136"/>
    </source>
</evidence>
<feature type="domain" description="RagB/SusD" evidence="6">
    <location>
        <begin position="368"/>
        <end position="526"/>
    </location>
</feature>
<dbReference type="GO" id="GO:0009279">
    <property type="term" value="C:cell outer membrane"/>
    <property type="evidence" value="ECO:0007669"/>
    <property type="project" value="UniProtKB-SubCell"/>
</dbReference>
<dbReference type="AlphaFoldDB" id="A0A3E5BFX7"/>
<organism evidence="8 9">
    <name type="scientific">Bacteroides oleiciplenus</name>
    <dbReference type="NCBI Taxonomy" id="626931"/>
    <lineage>
        <taxon>Bacteria</taxon>
        <taxon>Pseudomonadati</taxon>
        <taxon>Bacteroidota</taxon>
        <taxon>Bacteroidia</taxon>
        <taxon>Bacteroidales</taxon>
        <taxon>Bacteroidaceae</taxon>
        <taxon>Bacteroides</taxon>
    </lineage>
</organism>
<dbReference type="Pfam" id="PF14322">
    <property type="entry name" value="SusD-like_3"/>
    <property type="match status" value="1"/>
</dbReference>
<dbReference type="EMBL" id="QSUL01000005">
    <property type="protein sequence ID" value="RGN36502.1"/>
    <property type="molecule type" value="Genomic_DNA"/>
</dbReference>
<dbReference type="Pfam" id="PF07980">
    <property type="entry name" value="SusD_RagB"/>
    <property type="match status" value="1"/>
</dbReference>
<comment type="similarity">
    <text evidence="2">Belongs to the SusD family.</text>
</comment>
<evidence type="ECO:0000259" key="6">
    <source>
        <dbReference type="Pfam" id="PF07980"/>
    </source>
</evidence>
<sequence>MKSIYLLKQSLIIWKRSDIVTLLITVVLLSSCTGLTESPYTFVSPGNYYKSEAELESALNSVYADFRDYASDYKTLMTLELLTEHAMPAHASKDGVRNFNCWQGVNQATTYNIQIWDSGYELINRCNVVLGRGDGVEMSDEKRNQIYGQARFFRSYTMFTLLRLYGGLAIPESYTSGLSGLEIPRKTVDETYDYIIKDLEYCINNLPTRSQWGSSAYYKVSKGAAQALLGDVYMTRGYMDNYNKTYLQEAKKHLGEVISSGEYELLSDFRSLWYWFVEEASKNTKESLLEVQYGATQGSALHCNFGINATDESLGGKMFQRSGVSHKDYLSYQDNDMRKQCFLTEFTITGTNTRRYFEPDYKGFSGKGEGKWPSSTPGNMKYYDRTKSCYETGVSKANFIVIRYADVLLNYAEVENCLNGPTADAYDKLNAVHTRSVSSPIKSGLSKEVFDDAIYQERTWELIGEGQLYFDELRTDRLGKAVYEYKTYMYENGYYNCLQLQFVPQKTFLWKIPQTSLDSNPALVQNQDNISDPRYPLK</sequence>
<dbReference type="PROSITE" id="PS51257">
    <property type="entry name" value="PROKAR_LIPOPROTEIN"/>
    <property type="match status" value="1"/>
</dbReference>
<evidence type="ECO:0000259" key="7">
    <source>
        <dbReference type="Pfam" id="PF14322"/>
    </source>
</evidence>
<keyword evidence="5" id="KW-0998">Cell outer membrane</keyword>
<keyword evidence="3" id="KW-0732">Signal</keyword>
<evidence type="ECO:0000313" key="8">
    <source>
        <dbReference type="EMBL" id="RGN36502.1"/>
    </source>
</evidence>
<accession>A0A3E5BFX7</accession>
<feature type="domain" description="SusD-like N-terminal" evidence="7">
    <location>
        <begin position="49"/>
        <end position="233"/>
    </location>
</feature>
<evidence type="ECO:0000256" key="1">
    <source>
        <dbReference type="ARBA" id="ARBA00004442"/>
    </source>
</evidence>
<dbReference type="SUPFAM" id="SSF48452">
    <property type="entry name" value="TPR-like"/>
    <property type="match status" value="1"/>
</dbReference>